<feature type="domain" description="Carboxymuconolactone decarboxylase-like" evidence="1">
    <location>
        <begin position="158"/>
        <end position="227"/>
    </location>
</feature>
<gene>
    <name evidence="2" type="ORF">J2S73_002249</name>
</gene>
<accession>A0AAE4AT49</accession>
<sequence>MTDDEKAELKAEILRTRGYWSRFHEVLLDRSPAFLKAYLAFQSAPAQSGELPQKLCEFVYIAIDISVNHMYDRGGRRHMEYALKAGATPEEVLQVILLTTAVAAQQPLAMGMRILSEELGEAADRSPLPPELSEAIEDYRKLTGAWPEAGDFMAGTAPEIAMAYMDYGRAAWEAGPLSRRHKELIALAISAAPTCLFEEGVRRHVRGARAAGATPREIAMVIQLSAALAVHTCTIGVPGFDDVMNGIYVE</sequence>
<dbReference type="RefSeq" id="WP_306885621.1">
    <property type="nucleotide sequence ID" value="NZ_JAUSUL010000002.1"/>
</dbReference>
<comment type="caution">
    <text evidence="2">The sequence shown here is derived from an EMBL/GenBank/DDBJ whole genome shotgun (WGS) entry which is preliminary data.</text>
</comment>
<evidence type="ECO:0000313" key="2">
    <source>
        <dbReference type="EMBL" id="MDQ0315792.1"/>
    </source>
</evidence>
<dbReference type="EMBL" id="JAUSUL010000002">
    <property type="protein sequence ID" value="MDQ0315792.1"/>
    <property type="molecule type" value="Genomic_DNA"/>
</dbReference>
<dbReference type="GO" id="GO:0051920">
    <property type="term" value="F:peroxiredoxin activity"/>
    <property type="evidence" value="ECO:0007669"/>
    <property type="project" value="InterPro"/>
</dbReference>
<protein>
    <submittedName>
        <fullName evidence="2">AhpD family alkylhydroperoxidase</fullName>
    </submittedName>
</protein>
<feature type="domain" description="Carboxymuconolactone decarboxylase-like" evidence="1">
    <location>
        <begin position="32"/>
        <end position="104"/>
    </location>
</feature>
<reference evidence="2" key="1">
    <citation type="submission" date="2023-07" db="EMBL/GenBank/DDBJ databases">
        <title>Genomic Encyclopedia of Type Strains, Phase IV (KMG-IV): sequencing the most valuable type-strain genomes for metagenomic binning, comparative biology and taxonomic classification.</title>
        <authorList>
            <person name="Goeker M."/>
        </authorList>
    </citation>
    <scope>NUCLEOTIDE SEQUENCE</scope>
    <source>
        <strain evidence="2">DSM 21202</strain>
    </source>
</reference>
<dbReference type="Pfam" id="PF02627">
    <property type="entry name" value="CMD"/>
    <property type="match status" value="2"/>
</dbReference>
<dbReference type="PANTHER" id="PTHR33930:SF2">
    <property type="entry name" value="BLR3452 PROTEIN"/>
    <property type="match status" value="1"/>
</dbReference>
<dbReference type="AlphaFoldDB" id="A0AAE4AT49"/>
<dbReference type="Proteomes" id="UP001229244">
    <property type="component" value="Unassembled WGS sequence"/>
</dbReference>
<dbReference type="InterPro" id="IPR003779">
    <property type="entry name" value="CMD-like"/>
</dbReference>
<evidence type="ECO:0000259" key="1">
    <source>
        <dbReference type="Pfam" id="PF02627"/>
    </source>
</evidence>
<name>A0AAE4AT49_9HYPH</name>
<evidence type="ECO:0000313" key="3">
    <source>
        <dbReference type="Proteomes" id="UP001229244"/>
    </source>
</evidence>
<proteinExistence type="predicted"/>
<keyword evidence="3" id="KW-1185">Reference proteome</keyword>
<dbReference type="Gene3D" id="1.20.1290.10">
    <property type="entry name" value="AhpD-like"/>
    <property type="match status" value="2"/>
</dbReference>
<dbReference type="SUPFAM" id="SSF69118">
    <property type="entry name" value="AhpD-like"/>
    <property type="match status" value="2"/>
</dbReference>
<organism evidence="2 3">
    <name type="scientific">Amorphus orientalis</name>
    <dbReference type="NCBI Taxonomy" id="649198"/>
    <lineage>
        <taxon>Bacteria</taxon>
        <taxon>Pseudomonadati</taxon>
        <taxon>Pseudomonadota</taxon>
        <taxon>Alphaproteobacteria</taxon>
        <taxon>Hyphomicrobiales</taxon>
        <taxon>Amorphaceae</taxon>
        <taxon>Amorphus</taxon>
    </lineage>
</organism>
<dbReference type="PANTHER" id="PTHR33930">
    <property type="entry name" value="ALKYL HYDROPEROXIDE REDUCTASE AHPD"/>
    <property type="match status" value="1"/>
</dbReference>
<dbReference type="InterPro" id="IPR029032">
    <property type="entry name" value="AhpD-like"/>
</dbReference>